<keyword evidence="5" id="KW-1185">Reference proteome</keyword>
<name>A0A1H4A5K3_9BACT</name>
<feature type="chain" id="PRO_5011644946" description="Protein-glutamine gamma-glutamyltransferase-like C-terminal domain-containing protein" evidence="2">
    <location>
        <begin position="20"/>
        <end position="262"/>
    </location>
</feature>
<sequence length="262" mass="30293">MKRYLFLLLMIIPPCFLFAQEAERTDTAAGWEEKNIEAALTDSSTDAQNVSNYLDDQEEVLVNEKRTVSDSVLKALLADPALKYRKKEAIAEPPKPVNAGRFLGGLLQFLYDAKTFFLVLCIAGLLIVLVWFLDKNRMLVLRSSQKKTAADPAKNIELWEGADYRIRISEATQSGNLKDAIRWWYLYTLYNLNHKKIIVLSEEKTNNEYVKSLRPTPYYKQFAALTLDYEYVWYGGFSIDDQQFRHIRQSFSDFNQIIEGES</sequence>
<feature type="signal peptide" evidence="2">
    <location>
        <begin position="1"/>
        <end position="19"/>
    </location>
</feature>
<accession>A0A1H4A5K3</accession>
<keyword evidence="1" id="KW-0812">Transmembrane</keyword>
<protein>
    <recommendedName>
        <fullName evidence="3">Protein-glutamine gamma-glutamyltransferase-like C-terminal domain-containing protein</fullName>
    </recommendedName>
</protein>
<evidence type="ECO:0000256" key="1">
    <source>
        <dbReference type="SAM" id="Phobius"/>
    </source>
</evidence>
<dbReference type="Proteomes" id="UP000199656">
    <property type="component" value="Unassembled WGS sequence"/>
</dbReference>
<dbReference type="AlphaFoldDB" id="A0A1H4A5K3"/>
<dbReference type="Pfam" id="PF13559">
    <property type="entry name" value="DUF4129"/>
    <property type="match status" value="1"/>
</dbReference>
<keyword evidence="1" id="KW-0472">Membrane</keyword>
<feature type="domain" description="Protein-glutamine gamma-glutamyltransferase-like C-terminal" evidence="3">
    <location>
        <begin position="185"/>
        <end position="250"/>
    </location>
</feature>
<proteinExistence type="predicted"/>
<evidence type="ECO:0000313" key="5">
    <source>
        <dbReference type="Proteomes" id="UP000199656"/>
    </source>
</evidence>
<dbReference type="EMBL" id="FNRL01000005">
    <property type="protein sequence ID" value="SEA31393.1"/>
    <property type="molecule type" value="Genomic_DNA"/>
</dbReference>
<dbReference type="RefSeq" id="WP_139169999.1">
    <property type="nucleotide sequence ID" value="NZ_BKAT01000013.1"/>
</dbReference>
<evidence type="ECO:0000259" key="3">
    <source>
        <dbReference type="Pfam" id="PF13559"/>
    </source>
</evidence>
<keyword evidence="2" id="KW-0732">Signal</keyword>
<evidence type="ECO:0000313" key="4">
    <source>
        <dbReference type="EMBL" id="SEA31393.1"/>
    </source>
</evidence>
<feature type="transmembrane region" description="Helical" evidence="1">
    <location>
        <begin position="115"/>
        <end position="133"/>
    </location>
</feature>
<dbReference type="InterPro" id="IPR025403">
    <property type="entry name" value="TgpA-like_C"/>
</dbReference>
<gene>
    <name evidence="4" type="ORF">SAMN05660909_01492</name>
</gene>
<keyword evidence="1" id="KW-1133">Transmembrane helix</keyword>
<evidence type="ECO:0000256" key="2">
    <source>
        <dbReference type="SAM" id="SignalP"/>
    </source>
</evidence>
<dbReference type="STRING" id="408074.SAMN05660909_01492"/>
<dbReference type="OrthoDB" id="5491447at2"/>
<organism evidence="4 5">
    <name type="scientific">Chitinophaga terrae</name>
    <name type="common">ex Kim and Jung 2007</name>
    <dbReference type="NCBI Taxonomy" id="408074"/>
    <lineage>
        <taxon>Bacteria</taxon>
        <taxon>Pseudomonadati</taxon>
        <taxon>Bacteroidota</taxon>
        <taxon>Chitinophagia</taxon>
        <taxon>Chitinophagales</taxon>
        <taxon>Chitinophagaceae</taxon>
        <taxon>Chitinophaga</taxon>
    </lineage>
</organism>
<reference evidence="5" key="1">
    <citation type="submission" date="2016-10" db="EMBL/GenBank/DDBJ databases">
        <authorList>
            <person name="Varghese N."/>
            <person name="Submissions S."/>
        </authorList>
    </citation>
    <scope>NUCLEOTIDE SEQUENCE [LARGE SCALE GENOMIC DNA]</scope>
    <source>
        <strain evidence="5">DSM 23920</strain>
    </source>
</reference>